<evidence type="ECO:0000313" key="3">
    <source>
        <dbReference type="Proteomes" id="UP000070533"/>
    </source>
</evidence>
<evidence type="ECO:0000256" key="1">
    <source>
        <dbReference type="SAM" id="Phobius"/>
    </source>
</evidence>
<feature type="transmembrane region" description="Helical" evidence="1">
    <location>
        <begin position="20"/>
        <end position="41"/>
    </location>
</feature>
<keyword evidence="1" id="KW-0472">Membrane</keyword>
<keyword evidence="1" id="KW-0812">Transmembrane</keyword>
<dbReference type="Proteomes" id="UP000070533">
    <property type="component" value="Unassembled WGS sequence"/>
</dbReference>
<comment type="caution">
    <text evidence="2">The sequence shown here is derived from an EMBL/GenBank/DDBJ whole genome shotgun (WGS) entry which is preliminary data.</text>
</comment>
<name>A0A133QB67_9BACT</name>
<feature type="transmembrane region" description="Helical" evidence="1">
    <location>
        <begin position="105"/>
        <end position="132"/>
    </location>
</feature>
<reference evidence="3" key="1">
    <citation type="submission" date="2016-01" db="EMBL/GenBank/DDBJ databases">
        <authorList>
            <person name="Mitreva M."/>
            <person name="Pepin K.H."/>
            <person name="Mihindukulasuriya K.A."/>
            <person name="Fulton R."/>
            <person name="Fronick C."/>
            <person name="O'Laughlin M."/>
            <person name="Miner T."/>
            <person name="Herter B."/>
            <person name="Rosa B.A."/>
            <person name="Cordes M."/>
            <person name="Tomlinson C."/>
            <person name="Wollam A."/>
            <person name="Palsikar V.B."/>
            <person name="Mardis E.R."/>
            <person name="Wilson R.K."/>
        </authorList>
    </citation>
    <scope>NUCLEOTIDE SEQUENCE [LARGE SCALE GENOMIC DNA]</scope>
    <source>
        <strain evidence="3">MJR7716</strain>
    </source>
</reference>
<evidence type="ECO:0008006" key="4">
    <source>
        <dbReference type="Google" id="ProtNLM"/>
    </source>
</evidence>
<sequence length="162" mass="18621">MISCEQCKYNLNSEDKMKKIINICSAIFMIANVLLSLWFYYTTDEIYVPAHWSFGGNVDRYGQTWLILPLSGISVGVYLLLLYCQKHGIANLPFAIINKVKTKPIISHMIAWVTFLITLTFLYVVAAVAQLVPLHNTIIYLILLVIIAVIYHFTMQIYKVRK</sequence>
<accession>A0A133QB67</accession>
<keyword evidence="3" id="KW-1185">Reference proteome</keyword>
<evidence type="ECO:0000313" key="2">
    <source>
        <dbReference type="EMBL" id="KXA40117.1"/>
    </source>
</evidence>
<gene>
    <name evidence="2" type="ORF">HMPREF3226_01095</name>
</gene>
<dbReference type="EMBL" id="LRQG01000082">
    <property type="protein sequence ID" value="KXA40117.1"/>
    <property type="molecule type" value="Genomic_DNA"/>
</dbReference>
<keyword evidence="1" id="KW-1133">Transmembrane helix</keyword>
<dbReference type="AlphaFoldDB" id="A0A133QB67"/>
<feature type="transmembrane region" description="Helical" evidence="1">
    <location>
        <begin position="61"/>
        <end position="84"/>
    </location>
</feature>
<organism evidence="2 3">
    <name type="scientific">Prevotella corporis</name>
    <dbReference type="NCBI Taxonomy" id="28128"/>
    <lineage>
        <taxon>Bacteria</taxon>
        <taxon>Pseudomonadati</taxon>
        <taxon>Bacteroidota</taxon>
        <taxon>Bacteroidia</taxon>
        <taxon>Bacteroidales</taxon>
        <taxon>Prevotellaceae</taxon>
        <taxon>Prevotella</taxon>
    </lineage>
</organism>
<proteinExistence type="predicted"/>
<protein>
    <recommendedName>
        <fullName evidence="4">DUF1648 domain-containing protein</fullName>
    </recommendedName>
</protein>
<feature type="transmembrane region" description="Helical" evidence="1">
    <location>
        <begin position="138"/>
        <end position="158"/>
    </location>
</feature>
<dbReference type="PATRIC" id="fig|28128.5.peg.1109"/>